<dbReference type="Proteomes" id="UP001610444">
    <property type="component" value="Unassembled WGS sequence"/>
</dbReference>
<evidence type="ECO:0000313" key="3">
    <source>
        <dbReference type="Proteomes" id="UP001610444"/>
    </source>
</evidence>
<organism evidence="2 3">
    <name type="scientific">Aspergillus pseudodeflectus</name>
    <dbReference type="NCBI Taxonomy" id="176178"/>
    <lineage>
        <taxon>Eukaryota</taxon>
        <taxon>Fungi</taxon>
        <taxon>Dikarya</taxon>
        <taxon>Ascomycota</taxon>
        <taxon>Pezizomycotina</taxon>
        <taxon>Eurotiomycetes</taxon>
        <taxon>Eurotiomycetidae</taxon>
        <taxon>Eurotiales</taxon>
        <taxon>Aspergillaceae</taxon>
        <taxon>Aspergillus</taxon>
        <taxon>Aspergillus subgen. Nidulantes</taxon>
    </lineage>
</organism>
<feature type="transmembrane region" description="Helical" evidence="1">
    <location>
        <begin position="20"/>
        <end position="39"/>
    </location>
</feature>
<dbReference type="RefSeq" id="XP_070896640.1">
    <property type="nucleotide sequence ID" value="XM_071036377.1"/>
</dbReference>
<keyword evidence="3" id="KW-1185">Reference proteome</keyword>
<sequence>MMLFYFFSVSMISPTFDTTLPSCFCILASFISVFSPYLLGRMDLRLDLFGCGGGLAKYRYICGVFIPGSLWFRRLIQRYLLLCVCALKKRLQYWCIVGSAALNPTYLLGNRKVECCINKNIRRMQSQGKHHPIVKALMLSRNT</sequence>
<keyword evidence="1" id="KW-0812">Transmembrane</keyword>
<accession>A0ABR4K017</accession>
<name>A0ABR4K017_9EURO</name>
<protein>
    <submittedName>
        <fullName evidence="2">Uncharacterized protein</fullName>
    </submittedName>
</protein>
<keyword evidence="1" id="KW-1133">Transmembrane helix</keyword>
<keyword evidence="1" id="KW-0472">Membrane</keyword>
<proteinExistence type="predicted"/>
<dbReference type="GeneID" id="98151541"/>
<dbReference type="EMBL" id="JBFXLR010000037">
    <property type="protein sequence ID" value="KAL2845396.1"/>
    <property type="molecule type" value="Genomic_DNA"/>
</dbReference>
<evidence type="ECO:0000256" key="1">
    <source>
        <dbReference type="SAM" id="Phobius"/>
    </source>
</evidence>
<evidence type="ECO:0000313" key="2">
    <source>
        <dbReference type="EMBL" id="KAL2845396.1"/>
    </source>
</evidence>
<reference evidence="2 3" key="1">
    <citation type="submission" date="2024-07" db="EMBL/GenBank/DDBJ databases">
        <title>Section-level genome sequencing and comparative genomics of Aspergillus sections Usti and Cavernicolus.</title>
        <authorList>
            <consortium name="Lawrence Berkeley National Laboratory"/>
            <person name="Nybo J.L."/>
            <person name="Vesth T.C."/>
            <person name="Theobald S."/>
            <person name="Frisvad J.C."/>
            <person name="Larsen T.O."/>
            <person name="Kjaerboelling I."/>
            <person name="Rothschild-Mancinelli K."/>
            <person name="Lyhne E.K."/>
            <person name="Kogle M.E."/>
            <person name="Barry K."/>
            <person name="Clum A."/>
            <person name="Na H."/>
            <person name="Ledsgaard L."/>
            <person name="Lin J."/>
            <person name="Lipzen A."/>
            <person name="Kuo A."/>
            <person name="Riley R."/>
            <person name="Mondo S."/>
            <person name="LaButti K."/>
            <person name="Haridas S."/>
            <person name="Pangalinan J."/>
            <person name="Salamov A.A."/>
            <person name="Simmons B.A."/>
            <person name="Magnuson J.K."/>
            <person name="Chen J."/>
            <person name="Drula E."/>
            <person name="Henrissat B."/>
            <person name="Wiebenga A."/>
            <person name="Lubbers R.J."/>
            <person name="Gomes A.C."/>
            <person name="Macurrencykelacurrency M.R."/>
            <person name="Stajich J."/>
            <person name="Grigoriev I.V."/>
            <person name="Mortensen U.H."/>
            <person name="De vries R.P."/>
            <person name="Baker S.E."/>
            <person name="Andersen M.R."/>
        </authorList>
    </citation>
    <scope>NUCLEOTIDE SEQUENCE [LARGE SCALE GENOMIC DNA]</scope>
    <source>
        <strain evidence="2 3">CBS 756.74</strain>
    </source>
</reference>
<comment type="caution">
    <text evidence="2">The sequence shown here is derived from an EMBL/GenBank/DDBJ whole genome shotgun (WGS) entry which is preliminary data.</text>
</comment>
<gene>
    <name evidence="2" type="ORF">BJX68DRAFT_135826</name>
</gene>